<dbReference type="AlphaFoldDB" id="A0A5C6BN82"/>
<dbReference type="EMBL" id="SJPP01000001">
    <property type="protein sequence ID" value="TWU13197.1"/>
    <property type="molecule type" value="Genomic_DNA"/>
</dbReference>
<reference evidence="1 2" key="1">
    <citation type="submission" date="2019-02" db="EMBL/GenBank/DDBJ databases">
        <title>Deep-cultivation of Planctomycetes and their phenomic and genomic characterization uncovers novel biology.</title>
        <authorList>
            <person name="Wiegand S."/>
            <person name="Jogler M."/>
            <person name="Boedeker C."/>
            <person name="Pinto D."/>
            <person name="Vollmers J."/>
            <person name="Rivas-Marin E."/>
            <person name="Kohn T."/>
            <person name="Peeters S.H."/>
            <person name="Heuer A."/>
            <person name="Rast P."/>
            <person name="Oberbeckmann S."/>
            <person name="Bunk B."/>
            <person name="Jeske O."/>
            <person name="Meyerdierks A."/>
            <person name="Storesund J.E."/>
            <person name="Kallscheuer N."/>
            <person name="Luecker S."/>
            <person name="Lage O.M."/>
            <person name="Pohl T."/>
            <person name="Merkel B.J."/>
            <person name="Hornburger P."/>
            <person name="Mueller R.-W."/>
            <person name="Bruemmer F."/>
            <person name="Labrenz M."/>
            <person name="Spormann A.M."/>
            <person name="Op Den Camp H."/>
            <person name="Overmann J."/>
            <person name="Amann R."/>
            <person name="Jetten M.S.M."/>
            <person name="Mascher T."/>
            <person name="Medema M.H."/>
            <person name="Devos D.P."/>
            <person name="Kaster A.-K."/>
            <person name="Ovreas L."/>
            <person name="Rohde M."/>
            <person name="Galperin M.Y."/>
            <person name="Jogler C."/>
        </authorList>
    </citation>
    <scope>NUCLEOTIDE SEQUENCE [LARGE SCALE GENOMIC DNA]</scope>
    <source>
        <strain evidence="1 2">CA54</strain>
    </source>
</reference>
<dbReference type="RefSeq" id="WP_197532333.1">
    <property type="nucleotide sequence ID" value="NZ_SJPP01000001.1"/>
</dbReference>
<organism evidence="1 2">
    <name type="scientific">Symmachiella macrocystis</name>
    <dbReference type="NCBI Taxonomy" id="2527985"/>
    <lineage>
        <taxon>Bacteria</taxon>
        <taxon>Pseudomonadati</taxon>
        <taxon>Planctomycetota</taxon>
        <taxon>Planctomycetia</taxon>
        <taxon>Planctomycetales</taxon>
        <taxon>Planctomycetaceae</taxon>
        <taxon>Symmachiella</taxon>
    </lineage>
</organism>
<sequence length="54" mass="6073">MAEDAQFLLRPFLVSAGENPGALEGEFEQVIRKLVLELRKQGLQVDLIADFEVE</sequence>
<dbReference type="Proteomes" id="UP000320735">
    <property type="component" value="Unassembled WGS sequence"/>
</dbReference>
<keyword evidence="2" id="KW-1185">Reference proteome</keyword>
<protein>
    <submittedName>
        <fullName evidence="1">Uncharacterized protein</fullName>
    </submittedName>
</protein>
<proteinExistence type="predicted"/>
<accession>A0A5C6BN82</accession>
<gene>
    <name evidence="1" type="ORF">CA54_20290</name>
</gene>
<comment type="caution">
    <text evidence="1">The sequence shown here is derived from an EMBL/GenBank/DDBJ whole genome shotgun (WGS) entry which is preliminary data.</text>
</comment>
<evidence type="ECO:0000313" key="2">
    <source>
        <dbReference type="Proteomes" id="UP000320735"/>
    </source>
</evidence>
<name>A0A5C6BN82_9PLAN</name>
<evidence type="ECO:0000313" key="1">
    <source>
        <dbReference type="EMBL" id="TWU13197.1"/>
    </source>
</evidence>